<reference evidence="3" key="1">
    <citation type="journal article" date="2022" name="Int. J. Syst. Evol. Microbiol.">
        <title>Anaeromyxobacter oryzae sp. nov., Anaeromyxobacter diazotrophicus sp. nov. and Anaeromyxobacter paludicola sp. nov., isolated from paddy soils.</title>
        <authorList>
            <person name="Itoh H."/>
            <person name="Xu Z."/>
            <person name="Mise K."/>
            <person name="Masuda Y."/>
            <person name="Ushijima N."/>
            <person name="Hayakawa C."/>
            <person name="Shiratori Y."/>
            <person name="Senoo K."/>
        </authorList>
    </citation>
    <scope>NUCLEOTIDE SEQUENCE [LARGE SCALE GENOMIC DNA]</scope>
    <source>
        <strain evidence="3">Red232</strain>
    </source>
</reference>
<dbReference type="Pfam" id="PF13490">
    <property type="entry name" value="zf-HC2"/>
    <property type="match status" value="1"/>
</dbReference>
<dbReference type="InterPro" id="IPR041916">
    <property type="entry name" value="Anti_sigma_zinc_sf"/>
</dbReference>
<evidence type="ECO:0000313" key="2">
    <source>
        <dbReference type="EMBL" id="BDG06078.1"/>
    </source>
</evidence>
<dbReference type="InterPro" id="IPR027383">
    <property type="entry name" value="Znf_put"/>
</dbReference>
<gene>
    <name evidence="2" type="ORF">AMOR_50740</name>
</gene>
<evidence type="ECO:0000313" key="3">
    <source>
        <dbReference type="Proteomes" id="UP001162891"/>
    </source>
</evidence>
<dbReference type="Proteomes" id="UP001162891">
    <property type="component" value="Chromosome"/>
</dbReference>
<name>A0ABN6N230_9BACT</name>
<protein>
    <recommendedName>
        <fullName evidence="1">Putative zinc-finger domain-containing protein</fullName>
    </recommendedName>
</protein>
<dbReference type="RefSeq" id="WP_248355371.1">
    <property type="nucleotide sequence ID" value="NZ_AP025591.1"/>
</dbReference>
<proteinExistence type="predicted"/>
<accession>A0ABN6N230</accession>
<keyword evidence="3" id="KW-1185">Reference proteome</keyword>
<sequence>MKLGVPDLACQELVELVTDYVEARLPVDERTRVELHLAYCDWCQTYLRQMREVRRSAGFLRLTEETLEPEGRDALLAAFRGWKSGGEGP</sequence>
<evidence type="ECO:0000259" key="1">
    <source>
        <dbReference type="Pfam" id="PF13490"/>
    </source>
</evidence>
<dbReference type="Gene3D" id="1.10.10.1320">
    <property type="entry name" value="Anti-sigma factor, zinc-finger domain"/>
    <property type="match status" value="1"/>
</dbReference>
<feature type="domain" description="Putative zinc-finger" evidence="1">
    <location>
        <begin position="10"/>
        <end position="44"/>
    </location>
</feature>
<dbReference type="EMBL" id="AP025591">
    <property type="protein sequence ID" value="BDG06078.1"/>
    <property type="molecule type" value="Genomic_DNA"/>
</dbReference>
<organism evidence="2 3">
    <name type="scientific">Anaeromyxobacter oryzae</name>
    <dbReference type="NCBI Taxonomy" id="2918170"/>
    <lineage>
        <taxon>Bacteria</taxon>
        <taxon>Pseudomonadati</taxon>
        <taxon>Myxococcota</taxon>
        <taxon>Myxococcia</taxon>
        <taxon>Myxococcales</taxon>
        <taxon>Cystobacterineae</taxon>
        <taxon>Anaeromyxobacteraceae</taxon>
        <taxon>Anaeromyxobacter</taxon>
    </lineage>
</organism>